<organism evidence="2 3">
    <name type="scientific">Prosthecobacter fluviatilis</name>
    <dbReference type="NCBI Taxonomy" id="445931"/>
    <lineage>
        <taxon>Bacteria</taxon>
        <taxon>Pseudomonadati</taxon>
        <taxon>Verrucomicrobiota</taxon>
        <taxon>Verrucomicrobiia</taxon>
        <taxon>Verrucomicrobiales</taxon>
        <taxon>Verrucomicrobiaceae</taxon>
        <taxon>Prosthecobacter</taxon>
    </lineage>
</organism>
<reference evidence="3" key="1">
    <citation type="journal article" date="2019" name="Int. J. Syst. Evol. Microbiol.">
        <title>The Global Catalogue of Microorganisms (GCM) 10K type strain sequencing project: providing services to taxonomists for standard genome sequencing and annotation.</title>
        <authorList>
            <consortium name="The Broad Institute Genomics Platform"/>
            <consortium name="The Broad Institute Genome Sequencing Center for Infectious Disease"/>
            <person name="Wu L."/>
            <person name="Ma J."/>
        </authorList>
    </citation>
    <scope>NUCLEOTIDE SEQUENCE [LARGE SCALE GENOMIC DNA]</scope>
    <source>
        <strain evidence="3">CGMCC 4.1469</strain>
    </source>
</reference>
<feature type="compositionally biased region" description="Polar residues" evidence="1">
    <location>
        <begin position="284"/>
        <end position="295"/>
    </location>
</feature>
<feature type="region of interest" description="Disordered" evidence="1">
    <location>
        <begin position="1"/>
        <end position="127"/>
    </location>
</feature>
<proteinExistence type="predicted"/>
<gene>
    <name evidence="2" type="ORF">ACFQDI_22580</name>
</gene>
<evidence type="ECO:0000313" key="2">
    <source>
        <dbReference type="EMBL" id="MFC5457672.1"/>
    </source>
</evidence>
<feature type="compositionally biased region" description="Low complexity" evidence="1">
    <location>
        <begin position="108"/>
        <end position="122"/>
    </location>
</feature>
<dbReference type="RefSeq" id="WP_377171238.1">
    <property type="nucleotide sequence ID" value="NZ_JBHSMQ010000012.1"/>
</dbReference>
<feature type="compositionally biased region" description="Pro residues" evidence="1">
    <location>
        <begin position="268"/>
        <end position="282"/>
    </location>
</feature>
<protein>
    <submittedName>
        <fullName evidence="2">Uncharacterized protein</fullName>
    </submittedName>
</protein>
<dbReference type="EMBL" id="JBHSMQ010000012">
    <property type="protein sequence ID" value="MFC5457672.1"/>
    <property type="molecule type" value="Genomic_DNA"/>
</dbReference>
<accession>A0ABW0KYS8</accession>
<evidence type="ECO:0000256" key="1">
    <source>
        <dbReference type="SAM" id="MobiDB-lite"/>
    </source>
</evidence>
<sequence length="295" mass="32099">MPPITPEDLDSQHLGDDDAAGSHSAINGMPELNNLMYRTPGASTPKPGLQDLVHRFNGNPEEAGDHRSDYFHSAAAAADARGRLTQHSNSYGAAPDNRGNAGNSSFGSPLASTAPSSPPLTTQDVLDLADKSELGAAKRQFKALLAEQQRISKELADARQVLQANQDNIKSLEELRLVLKGAKKGYERGKKPLPKPAREILEDIMKKTGADPAAQIERLEQMIRESEARTAENERAIQQAEEAYRQALKATQDAGQRMRTLEEQKNRPPVPPPAPAPVPSPSPTQQYKLPTQPWT</sequence>
<comment type="caution">
    <text evidence="2">The sequence shown here is derived from an EMBL/GenBank/DDBJ whole genome shotgun (WGS) entry which is preliminary data.</text>
</comment>
<evidence type="ECO:0000313" key="3">
    <source>
        <dbReference type="Proteomes" id="UP001596052"/>
    </source>
</evidence>
<feature type="region of interest" description="Disordered" evidence="1">
    <location>
        <begin position="248"/>
        <end position="295"/>
    </location>
</feature>
<keyword evidence="3" id="KW-1185">Reference proteome</keyword>
<name>A0ABW0KYS8_9BACT</name>
<dbReference type="Proteomes" id="UP001596052">
    <property type="component" value="Unassembled WGS sequence"/>
</dbReference>